<organism evidence="2">
    <name type="scientific">Proasellus aragonensis</name>
    <dbReference type="NCBI Taxonomy" id="1281939"/>
    <lineage>
        <taxon>Eukaryota</taxon>
        <taxon>Metazoa</taxon>
        <taxon>Ecdysozoa</taxon>
        <taxon>Arthropoda</taxon>
        <taxon>Crustacea</taxon>
        <taxon>Multicrustacea</taxon>
        <taxon>Malacostraca</taxon>
        <taxon>Eumalacostraca</taxon>
        <taxon>Peracarida</taxon>
        <taxon>Isopoda</taxon>
        <taxon>Asellota</taxon>
        <taxon>Aselloidea</taxon>
        <taxon>Asellidae</taxon>
        <taxon>Proasellus</taxon>
    </lineage>
</organism>
<geneLocation type="mitochondrion" evidence="2"/>
<dbReference type="AlphaFoldDB" id="A0A485MAL6"/>
<gene>
    <name evidence="2" type="primary">nad6</name>
    <name evidence="2" type="ORF">PAREMT01_0011</name>
</gene>
<keyword evidence="1" id="KW-0812">Transmembrane</keyword>
<evidence type="ECO:0000313" key="2">
    <source>
        <dbReference type="EMBL" id="VFU78710.1"/>
    </source>
</evidence>
<keyword evidence="1" id="KW-0472">Membrane</keyword>
<name>A0A485MAL6_9CRUS</name>
<reference evidence="2" key="1">
    <citation type="submission" date="2019-03" db="EMBL/GenBank/DDBJ databases">
        <authorList>
            <person name="Lefebure T."/>
            <person name="Lefebure T."/>
        </authorList>
    </citation>
    <scope>NUCLEOTIDE SEQUENCE [LARGE SCALE GENOMIC DNA]</scope>
</reference>
<sequence length="158" mass="17833">MLLILLTSLGGLFLASNTPHMLISSLLMSTLLIVVSLSFLTSFPWMSYILFLIFLGGILILFTYISSLSSNLLFSEVKLGIVTMSSMAAIAIVLMNKTPSIMEMYTLSNYDTNMFMKELFTPTFYPLYTYLFIYLLITLLYVVVLMKVYYAPLRSSAS</sequence>
<evidence type="ECO:0000256" key="1">
    <source>
        <dbReference type="SAM" id="Phobius"/>
    </source>
</evidence>
<feature type="transmembrane region" description="Helical" evidence="1">
    <location>
        <begin position="77"/>
        <end position="95"/>
    </location>
</feature>
<feature type="transmembrane region" description="Helical" evidence="1">
    <location>
        <begin position="48"/>
        <end position="65"/>
    </location>
</feature>
<proteinExistence type="predicted"/>
<keyword evidence="1" id="KW-1133">Transmembrane helix</keyword>
<accession>A0A485MAL6</accession>
<protein>
    <submittedName>
        <fullName evidence="2">NADH dehydrogenase subunit 6</fullName>
    </submittedName>
</protein>
<feature type="transmembrane region" description="Helical" evidence="1">
    <location>
        <begin position="127"/>
        <end position="150"/>
    </location>
</feature>
<dbReference type="EMBL" id="LR536603">
    <property type="protein sequence ID" value="VFU78710.1"/>
    <property type="molecule type" value="Genomic_DNA"/>
</dbReference>
<keyword evidence="2" id="KW-0496">Mitochondrion</keyword>